<dbReference type="Pfam" id="PF00665">
    <property type="entry name" value="rve"/>
    <property type="match status" value="1"/>
</dbReference>
<keyword evidence="10" id="KW-0460">Magnesium</keyword>
<keyword evidence="13" id="KW-0548">Nucleotidyltransferase</keyword>
<dbReference type="Proteomes" id="UP000479000">
    <property type="component" value="Unassembled WGS sequence"/>
</dbReference>
<dbReference type="GO" id="GO:0006310">
    <property type="term" value="P:DNA recombination"/>
    <property type="evidence" value="ECO:0007669"/>
    <property type="project" value="UniProtKB-KW"/>
</dbReference>
<keyword evidence="19" id="KW-1185">Reference proteome</keyword>
<keyword evidence="11" id="KW-0229">DNA integration</keyword>
<dbReference type="InterPro" id="IPR039537">
    <property type="entry name" value="Retrotran_Ty1/copia-like"/>
</dbReference>
<dbReference type="Pfam" id="PF25597">
    <property type="entry name" value="SH3_retrovirus"/>
    <property type="match status" value="1"/>
</dbReference>
<dbReference type="InterPro" id="IPR036397">
    <property type="entry name" value="RNaseH_sf"/>
</dbReference>
<evidence type="ECO:0000256" key="14">
    <source>
        <dbReference type="ARBA" id="ARBA00023113"/>
    </source>
</evidence>
<evidence type="ECO:0000256" key="11">
    <source>
        <dbReference type="ARBA" id="ARBA00022908"/>
    </source>
</evidence>
<dbReference type="GO" id="GO:0003887">
    <property type="term" value="F:DNA-directed DNA polymerase activity"/>
    <property type="evidence" value="ECO:0007669"/>
    <property type="project" value="UniProtKB-KW"/>
</dbReference>
<evidence type="ECO:0000256" key="2">
    <source>
        <dbReference type="ARBA" id="ARBA00022612"/>
    </source>
</evidence>
<evidence type="ECO:0000256" key="7">
    <source>
        <dbReference type="ARBA" id="ARBA00022759"/>
    </source>
</evidence>
<gene>
    <name evidence="18" type="ORF">NTEN_LOCUS12079</name>
</gene>
<evidence type="ECO:0000256" key="5">
    <source>
        <dbReference type="ARBA" id="ARBA00022723"/>
    </source>
</evidence>
<dbReference type="OrthoDB" id="6629321at2759"/>
<evidence type="ECO:0000259" key="17">
    <source>
        <dbReference type="PROSITE" id="PS50994"/>
    </source>
</evidence>
<dbReference type="GO" id="GO:0003964">
    <property type="term" value="F:RNA-directed DNA polymerase activity"/>
    <property type="evidence" value="ECO:0007669"/>
    <property type="project" value="UniProtKB-KW"/>
</dbReference>
<keyword evidence="6" id="KW-0547">Nucleotide-binding</keyword>
<comment type="function">
    <text evidence="1">The aspartyl protease (PR) mediates the proteolytic cleavages of the Gag and Gag-Pol polyproteins after assembly of the VLP.</text>
</comment>
<accession>A0A6H5GSP2</accession>
<keyword evidence="3" id="KW-0645">Protease</keyword>
<evidence type="ECO:0000313" key="18">
    <source>
        <dbReference type="EMBL" id="CAB0006602.1"/>
    </source>
</evidence>
<keyword evidence="8" id="KW-0378">Hydrolase</keyword>
<keyword evidence="2" id="KW-1188">Viral release from host cell</keyword>
<keyword evidence="13" id="KW-0808">Transferase</keyword>
<sequence>MEDYVNEILSLAQQLASMDKEIDDEFLAAIMLQGLTDTYDPMIMALESSGAKITTDFVKTKLLQDTKWHHHQSGADEPALMVRKQKKKPFCFRCKSKTHYTNQCSGPSENNAPFQRQATSQNFKQHFPQQNPNFKNKAKGNKALFAAFGTNMKSDCWYVDSGATTHMSGRSDWLNNIRKIDAQRQIIVANNEKLDVEGIGTASVTLSYQDTRDVSDVMYIPNLAANLLSVNALVKNGFGVAFDINGCRIFDTEDFHVEGEPIAIASNVDGLFKLRTASSEQVNIALSSSMSDHTPWHRRLGHLNHYSMVLLKDKLATGLSFDVPASPQLCVSCVKGKQSRKPYPFKKDKQVAENKLDLIHSDVLGPVEVASWSGKRYMLTFIDDHSRKVFVYFLHNKSEVPEVFDSFRRQVETATGRKVKILRTDNGGEYCNRRMANILNKHGIKHERTVAHCPSQNGLAERYMRSIMEKARALIADSNQDLRMWAEAANTAVYLLNRSPAKKIPKSTPEEKWSGHRVDLSHLKIFGCPAFCHIPKANRKKLDFKSKEYVFVGYSEEIKGYRLFDPSSQNIKIARDITFDENFSTVPKIDLPSSNPPSSFPENTEVNEEDPSEVHETLRRSECDEETDEGPISPISAPDSAEEENQEDSSSDERSPDSPTIPTIEVSDDD</sequence>
<keyword evidence="5" id="KW-0479">Metal-binding</keyword>
<dbReference type="Pfam" id="PF14223">
    <property type="entry name" value="Retrotran_gag_2"/>
    <property type="match status" value="1"/>
</dbReference>
<dbReference type="InterPro" id="IPR054722">
    <property type="entry name" value="PolX-like_BBD"/>
</dbReference>
<organism evidence="18 19">
    <name type="scientific">Nesidiocoris tenuis</name>
    <dbReference type="NCBI Taxonomy" id="355587"/>
    <lineage>
        <taxon>Eukaryota</taxon>
        <taxon>Metazoa</taxon>
        <taxon>Ecdysozoa</taxon>
        <taxon>Arthropoda</taxon>
        <taxon>Hexapoda</taxon>
        <taxon>Insecta</taxon>
        <taxon>Pterygota</taxon>
        <taxon>Neoptera</taxon>
        <taxon>Paraneoptera</taxon>
        <taxon>Hemiptera</taxon>
        <taxon>Heteroptera</taxon>
        <taxon>Panheteroptera</taxon>
        <taxon>Cimicomorpha</taxon>
        <taxon>Miridae</taxon>
        <taxon>Dicyphina</taxon>
        <taxon>Nesidiocoris</taxon>
    </lineage>
</organism>
<evidence type="ECO:0000256" key="8">
    <source>
        <dbReference type="ARBA" id="ARBA00022801"/>
    </source>
</evidence>
<dbReference type="PANTHER" id="PTHR42648">
    <property type="entry name" value="TRANSPOSASE, PUTATIVE-RELATED"/>
    <property type="match status" value="1"/>
</dbReference>
<keyword evidence="9" id="KW-0067">ATP-binding</keyword>
<dbReference type="EMBL" id="CADCXU010017972">
    <property type="protein sequence ID" value="CAB0006602.1"/>
    <property type="molecule type" value="Genomic_DNA"/>
</dbReference>
<evidence type="ECO:0000313" key="19">
    <source>
        <dbReference type="Proteomes" id="UP000479000"/>
    </source>
</evidence>
<dbReference type="GO" id="GO:0046872">
    <property type="term" value="F:metal ion binding"/>
    <property type="evidence" value="ECO:0007669"/>
    <property type="project" value="UniProtKB-KW"/>
</dbReference>
<evidence type="ECO:0000256" key="16">
    <source>
        <dbReference type="SAM" id="MobiDB-lite"/>
    </source>
</evidence>
<evidence type="ECO:0000256" key="12">
    <source>
        <dbReference type="ARBA" id="ARBA00022918"/>
    </source>
</evidence>
<dbReference type="InterPro" id="IPR025724">
    <property type="entry name" value="GAG-pre-integrase_dom"/>
</dbReference>
<dbReference type="Pfam" id="PF22936">
    <property type="entry name" value="Pol_BBD"/>
    <property type="match status" value="1"/>
</dbReference>
<keyword evidence="15" id="KW-0233">DNA recombination</keyword>
<evidence type="ECO:0000256" key="3">
    <source>
        <dbReference type="ARBA" id="ARBA00022670"/>
    </source>
</evidence>
<feature type="domain" description="Integrase catalytic" evidence="17">
    <location>
        <begin position="340"/>
        <end position="517"/>
    </location>
</feature>
<evidence type="ECO:0000256" key="15">
    <source>
        <dbReference type="ARBA" id="ARBA00023172"/>
    </source>
</evidence>
<dbReference type="GO" id="GO:0006508">
    <property type="term" value="P:proteolysis"/>
    <property type="evidence" value="ECO:0007669"/>
    <property type="project" value="UniProtKB-KW"/>
</dbReference>
<evidence type="ECO:0000256" key="4">
    <source>
        <dbReference type="ARBA" id="ARBA00022722"/>
    </source>
</evidence>
<dbReference type="PANTHER" id="PTHR42648:SF11">
    <property type="entry name" value="TRANSPOSON TY4-P GAG-POL POLYPROTEIN"/>
    <property type="match status" value="1"/>
</dbReference>
<evidence type="ECO:0000256" key="1">
    <source>
        <dbReference type="ARBA" id="ARBA00002180"/>
    </source>
</evidence>
<dbReference type="InterPro" id="IPR012337">
    <property type="entry name" value="RNaseH-like_sf"/>
</dbReference>
<feature type="compositionally biased region" description="Acidic residues" evidence="16">
    <location>
        <begin position="640"/>
        <end position="650"/>
    </location>
</feature>
<keyword evidence="7" id="KW-0255">Endonuclease</keyword>
<dbReference type="GO" id="GO:0004519">
    <property type="term" value="F:endonuclease activity"/>
    <property type="evidence" value="ECO:0007669"/>
    <property type="project" value="UniProtKB-KW"/>
</dbReference>
<evidence type="ECO:0000256" key="6">
    <source>
        <dbReference type="ARBA" id="ARBA00022741"/>
    </source>
</evidence>
<dbReference type="GO" id="GO:0003676">
    <property type="term" value="F:nucleic acid binding"/>
    <property type="evidence" value="ECO:0007669"/>
    <property type="project" value="InterPro"/>
</dbReference>
<dbReference type="Gene3D" id="3.30.420.10">
    <property type="entry name" value="Ribonuclease H-like superfamily/Ribonuclease H"/>
    <property type="match status" value="1"/>
</dbReference>
<protein>
    <recommendedName>
        <fullName evidence="17">Integrase catalytic domain-containing protein</fullName>
    </recommendedName>
</protein>
<dbReference type="PROSITE" id="PS50994">
    <property type="entry name" value="INTEGRASE"/>
    <property type="match status" value="1"/>
</dbReference>
<keyword evidence="12" id="KW-0695">RNA-directed DNA polymerase</keyword>
<feature type="compositionally biased region" description="Basic and acidic residues" evidence="16">
    <location>
        <begin position="612"/>
        <end position="622"/>
    </location>
</feature>
<feature type="non-terminal residue" evidence="18">
    <location>
        <position position="670"/>
    </location>
</feature>
<proteinExistence type="predicted"/>
<dbReference type="GO" id="GO:0005524">
    <property type="term" value="F:ATP binding"/>
    <property type="evidence" value="ECO:0007669"/>
    <property type="project" value="UniProtKB-KW"/>
</dbReference>
<dbReference type="GO" id="GO:0008233">
    <property type="term" value="F:peptidase activity"/>
    <property type="evidence" value="ECO:0007669"/>
    <property type="project" value="UniProtKB-KW"/>
</dbReference>
<keyword evidence="13" id="KW-0239">DNA-directed DNA polymerase</keyword>
<evidence type="ECO:0000256" key="10">
    <source>
        <dbReference type="ARBA" id="ARBA00022842"/>
    </source>
</evidence>
<dbReference type="InterPro" id="IPR057670">
    <property type="entry name" value="SH3_retrovirus"/>
</dbReference>
<evidence type="ECO:0000256" key="9">
    <source>
        <dbReference type="ARBA" id="ARBA00022840"/>
    </source>
</evidence>
<keyword evidence="4" id="KW-0540">Nuclease</keyword>
<name>A0A6H5GSP2_9HEMI</name>
<dbReference type="Pfam" id="PF13976">
    <property type="entry name" value="gag_pre-integrs"/>
    <property type="match status" value="1"/>
</dbReference>
<keyword evidence="14" id="KW-0917">Virion maturation</keyword>
<dbReference type="SUPFAM" id="SSF53098">
    <property type="entry name" value="Ribonuclease H-like"/>
    <property type="match status" value="1"/>
</dbReference>
<dbReference type="AlphaFoldDB" id="A0A6H5GSP2"/>
<evidence type="ECO:0000256" key="13">
    <source>
        <dbReference type="ARBA" id="ARBA00022932"/>
    </source>
</evidence>
<dbReference type="GO" id="GO:0015074">
    <property type="term" value="P:DNA integration"/>
    <property type="evidence" value="ECO:0007669"/>
    <property type="project" value="UniProtKB-KW"/>
</dbReference>
<feature type="region of interest" description="Disordered" evidence="16">
    <location>
        <begin position="588"/>
        <end position="670"/>
    </location>
</feature>
<reference evidence="18 19" key="1">
    <citation type="submission" date="2020-02" db="EMBL/GenBank/DDBJ databases">
        <authorList>
            <person name="Ferguson B K."/>
        </authorList>
    </citation>
    <scope>NUCLEOTIDE SEQUENCE [LARGE SCALE GENOMIC DNA]</scope>
</reference>
<dbReference type="InterPro" id="IPR001584">
    <property type="entry name" value="Integrase_cat-core"/>
</dbReference>